<dbReference type="GO" id="GO:0005656">
    <property type="term" value="C:nuclear pre-replicative complex"/>
    <property type="evidence" value="ECO:0007669"/>
    <property type="project" value="TreeGrafter"/>
</dbReference>
<proteinExistence type="predicted"/>
<reference evidence="4" key="1">
    <citation type="submission" date="2015-04" db="EMBL/GenBank/DDBJ databases">
        <title>The genome sequence of the plant pathogenic Rhizarian Plasmodiophora brassicae reveals insights in its biotrophic life cycle and the origin of chitin synthesis.</title>
        <authorList>
            <person name="Schwelm A."/>
            <person name="Fogelqvist J."/>
            <person name="Knaust A."/>
            <person name="Julke S."/>
            <person name="Lilja T."/>
            <person name="Dhandapani V."/>
            <person name="Bonilla-Rosso G."/>
            <person name="Karlsson M."/>
            <person name="Shevchenko A."/>
            <person name="Choi S.R."/>
            <person name="Kim H.G."/>
            <person name="Park J.Y."/>
            <person name="Lim Y.P."/>
            <person name="Ludwig-Muller J."/>
            <person name="Dixelius C."/>
        </authorList>
    </citation>
    <scope>NUCLEOTIDE SEQUENCE</scope>
    <source>
        <tissue evidence="4">Potato root galls</tissue>
    </source>
</reference>
<evidence type="ECO:0000256" key="2">
    <source>
        <dbReference type="ARBA" id="ARBA00022737"/>
    </source>
</evidence>
<dbReference type="PROSITE" id="PS50294">
    <property type="entry name" value="WD_REPEATS_REGION"/>
    <property type="match status" value="2"/>
</dbReference>
<dbReference type="InterPro" id="IPR019775">
    <property type="entry name" value="WD40_repeat_CS"/>
</dbReference>
<evidence type="ECO:0000313" key="4">
    <source>
        <dbReference type="EMBL" id="CRZ07848.1"/>
    </source>
</evidence>
<dbReference type="AlphaFoldDB" id="A0A0H5R0W2"/>
<dbReference type="SMART" id="SM00320">
    <property type="entry name" value="WD40"/>
    <property type="match status" value="5"/>
</dbReference>
<feature type="repeat" description="WD" evidence="3">
    <location>
        <begin position="302"/>
        <end position="343"/>
    </location>
</feature>
<dbReference type="PANTHER" id="PTHR18763">
    <property type="entry name" value="WD-REPEAT PROTEIN 18"/>
    <property type="match status" value="1"/>
</dbReference>
<evidence type="ECO:0000256" key="1">
    <source>
        <dbReference type="ARBA" id="ARBA00022574"/>
    </source>
</evidence>
<keyword evidence="1 3" id="KW-0853">WD repeat</keyword>
<dbReference type="GO" id="GO:0120330">
    <property type="term" value="C:rixosome complex"/>
    <property type="evidence" value="ECO:0007669"/>
    <property type="project" value="TreeGrafter"/>
</dbReference>
<dbReference type="PRINTS" id="PR00320">
    <property type="entry name" value="GPROTEINBRPT"/>
</dbReference>
<evidence type="ECO:0000256" key="3">
    <source>
        <dbReference type="PROSITE-ProRule" id="PRU00221"/>
    </source>
</evidence>
<dbReference type="PROSITE" id="PS00678">
    <property type="entry name" value="WD_REPEATS_1"/>
    <property type="match status" value="1"/>
</dbReference>
<dbReference type="Gene3D" id="2.130.10.10">
    <property type="entry name" value="YVTN repeat-like/Quinoprotein amine dehydrogenase"/>
    <property type="match status" value="2"/>
</dbReference>
<dbReference type="Pfam" id="PF00400">
    <property type="entry name" value="WD40"/>
    <property type="match status" value="4"/>
</dbReference>
<dbReference type="GO" id="GO:0006364">
    <property type="term" value="P:rRNA processing"/>
    <property type="evidence" value="ECO:0007669"/>
    <property type="project" value="TreeGrafter"/>
</dbReference>
<dbReference type="PROSITE" id="PS50082">
    <property type="entry name" value="WD_REPEATS_2"/>
    <property type="match status" value="2"/>
</dbReference>
<dbReference type="InterPro" id="IPR045227">
    <property type="entry name" value="WDR18/Ipi3/RID3"/>
</dbReference>
<dbReference type="GO" id="GO:0006261">
    <property type="term" value="P:DNA-templated DNA replication"/>
    <property type="evidence" value="ECO:0007669"/>
    <property type="project" value="TreeGrafter"/>
</dbReference>
<dbReference type="InterPro" id="IPR001680">
    <property type="entry name" value="WD40_rpt"/>
</dbReference>
<feature type="repeat" description="WD" evidence="3">
    <location>
        <begin position="208"/>
        <end position="241"/>
    </location>
</feature>
<dbReference type="InterPro" id="IPR036322">
    <property type="entry name" value="WD40_repeat_dom_sf"/>
</dbReference>
<accession>A0A0H5R0W2</accession>
<dbReference type="SUPFAM" id="SSF50978">
    <property type="entry name" value="WD40 repeat-like"/>
    <property type="match status" value="1"/>
</dbReference>
<feature type="non-terminal residue" evidence="4">
    <location>
        <position position="1"/>
    </location>
</feature>
<dbReference type="PANTHER" id="PTHR18763:SF0">
    <property type="entry name" value="WD REPEAT-CONTAINING PROTEIN 18"/>
    <property type="match status" value="1"/>
</dbReference>
<dbReference type="InterPro" id="IPR020472">
    <property type="entry name" value="WD40_PAC1"/>
</dbReference>
<dbReference type="EMBL" id="HACM01007406">
    <property type="protein sequence ID" value="CRZ07848.1"/>
    <property type="molecule type" value="Transcribed_RNA"/>
</dbReference>
<keyword evidence="2" id="KW-0677">Repeat</keyword>
<dbReference type="InterPro" id="IPR015943">
    <property type="entry name" value="WD40/YVTN_repeat-like_dom_sf"/>
</dbReference>
<protein>
    <submittedName>
        <fullName evidence="4">Uncharacterized protein</fullName>
    </submittedName>
</protein>
<name>A0A0H5R0W2_9EUKA</name>
<organism evidence="4">
    <name type="scientific">Spongospora subterranea</name>
    <dbReference type="NCBI Taxonomy" id="70186"/>
    <lineage>
        <taxon>Eukaryota</taxon>
        <taxon>Sar</taxon>
        <taxon>Rhizaria</taxon>
        <taxon>Endomyxa</taxon>
        <taxon>Phytomyxea</taxon>
        <taxon>Plasmodiophorida</taxon>
        <taxon>Plasmodiophoridae</taxon>
        <taxon>Spongospora</taxon>
    </lineage>
</organism>
<sequence>GLLSQELTLPAKGDWSNNCLRFPWEQVWNILAALRDIWAMNLIYGLSSCGAIDQWDAVSGSLRHTNTITASKSRKDWNAELFSIFVVNRCHTYVGVCPKDRRSLLIFDMRTMQEKLLCSLPEMPASLSFSHNGLWVAVGSTSGHIHIWSIETGVLHAAVRPHLKAVTSIAFSSDDAFIGSVSLDAITVVYNLSECIANRNPPAPVSQWSDHRLPINTIVAFPSGHRFLTGSADRTCRLWSVGRAQPDFVFEFDSAITAIVVDPAQAFFCSATIDGRIHRTRLIHSASSLAESSQISTPFDGVSAHSAGATSLALSFDASQICSSGCDGTVKLWDLISGRCLHTLRNASQPRPQYRLCGFQSPSTNFIGNDVLTKGVVAQDFLKLQSPDDSFRKETIVVPGCQTGAVQGGQRPTAERPLFISGVDDIQAKLATQALELENAIRERDRWANVASKLYEVCSQEAVAKQ</sequence>